<gene>
    <name evidence="3" type="ORF">PHLCEN_2v5040</name>
</gene>
<feature type="compositionally biased region" description="Acidic residues" evidence="1">
    <location>
        <begin position="1016"/>
        <end position="1027"/>
    </location>
</feature>
<feature type="compositionally biased region" description="Polar residues" evidence="1">
    <location>
        <begin position="476"/>
        <end position="500"/>
    </location>
</feature>
<keyword evidence="4" id="KW-1185">Reference proteome</keyword>
<dbReference type="InterPro" id="IPR045153">
    <property type="entry name" value="Est1/Ebs1-like"/>
</dbReference>
<protein>
    <recommendedName>
        <fullName evidence="2">PIN domain-containing protein</fullName>
    </recommendedName>
</protein>
<dbReference type="Gene3D" id="1.25.40.10">
    <property type="entry name" value="Tetratricopeptide repeat domain"/>
    <property type="match status" value="1"/>
</dbReference>
<feature type="compositionally biased region" description="Low complexity" evidence="1">
    <location>
        <begin position="53"/>
        <end position="64"/>
    </location>
</feature>
<dbReference type="Proteomes" id="UP000186601">
    <property type="component" value="Unassembled WGS sequence"/>
</dbReference>
<feature type="compositionally biased region" description="Low complexity" evidence="1">
    <location>
        <begin position="239"/>
        <end position="258"/>
    </location>
</feature>
<feature type="compositionally biased region" description="Acidic residues" evidence="1">
    <location>
        <begin position="1034"/>
        <end position="1043"/>
    </location>
</feature>
<feature type="region of interest" description="Disordered" evidence="1">
    <location>
        <begin position="239"/>
        <end position="270"/>
    </location>
</feature>
<comment type="caution">
    <text evidence="3">The sequence shown here is derived from an EMBL/GenBank/DDBJ whole genome shotgun (WGS) entry which is preliminary data.</text>
</comment>
<feature type="compositionally biased region" description="Basic and acidic residues" evidence="1">
    <location>
        <begin position="43"/>
        <end position="52"/>
    </location>
</feature>
<dbReference type="InterPro" id="IPR018834">
    <property type="entry name" value="DNA/RNA-bd_Est1-type"/>
</dbReference>
<dbReference type="OrthoDB" id="2017974at2759"/>
<organism evidence="3 4">
    <name type="scientific">Hermanssonia centrifuga</name>
    <dbReference type="NCBI Taxonomy" id="98765"/>
    <lineage>
        <taxon>Eukaryota</taxon>
        <taxon>Fungi</taxon>
        <taxon>Dikarya</taxon>
        <taxon>Basidiomycota</taxon>
        <taxon>Agaricomycotina</taxon>
        <taxon>Agaricomycetes</taxon>
        <taxon>Polyporales</taxon>
        <taxon>Meruliaceae</taxon>
        <taxon>Hermanssonia</taxon>
    </lineage>
</organism>
<dbReference type="Pfam" id="PF13638">
    <property type="entry name" value="PIN_4"/>
    <property type="match status" value="1"/>
</dbReference>
<dbReference type="GO" id="GO:0000184">
    <property type="term" value="P:nuclear-transcribed mRNA catabolic process, nonsense-mediated decay"/>
    <property type="evidence" value="ECO:0007669"/>
    <property type="project" value="TreeGrafter"/>
</dbReference>
<dbReference type="STRING" id="98765.A0A2R6PCB2"/>
<dbReference type="SMART" id="SM00670">
    <property type="entry name" value="PINc"/>
    <property type="match status" value="1"/>
</dbReference>
<dbReference type="InterPro" id="IPR029060">
    <property type="entry name" value="PIN-like_dom_sf"/>
</dbReference>
<feature type="region of interest" description="Disordered" evidence="1">
    <location>
        <begin position="476"/>
        <end position="518"/>
    </location>
</feature>
<dbReference type="SUPFAM" id="SSF88723">
    <property type="entry name" value="PIN domain-like"/>
    <property type="match status" value="1"/>
</dbReference>
<dbReference type="GO" id="GO:0005697">
    <property type="term" value="C:telomerase holoenzyme complex"/>
    <property type="evidence" value="ECO:0007669"/>
    <property type="project" value="TreeGrafter"/>
</dbReference>
<feature type="region of interest" description="Disordered" evidence="1">
    <location>
        <begin position="37"/>
        <end position="224"/>
    </location>
</feature>
<evidence type="ECO:0000259" key="2">
    <source>
        <dbReference type="SMART" id="SM00670"/>
    </source>
</evidence>
<evidence type="ECO:0000313" key="3">
    <source>
        <dbReference type="EMBL" id="PSR88891.1"/>
    </source>
</evidence>
<sequence>MPESPVIEQGTPSRKGKERQAPQPTNLAEKLVAFQRKQAHLTRPKEKAERTHVSSTSTSRASGRPPSPRRLRAPPIPNPNIIVSQPSPQADAGPDEQEFTRRLKISPSSPRSSKVEHGSPRAAGRLYNPNSELARRAPITTEPDAMSDAASSSYAPRGGPPIPRAHHRSQPARTAGDAPRLFDPRKDNPFSVLTRPSGNSGGSPSIGRPTPTPKSSGDWVSASSTSSASYAHSTISSNFTLSSTTTDSSTSSALFDSAPPRSEDSTGPSALSIQLKRLYRDILHLENRVTGEDRDRDGQDDAERDVQRVGVLMKANGVANEVKRLDEETEKERWRKAVADHKELAETVHRMLSLTLAPTVPASLRNIPVKYNLVTRLWTLAFHRLLEQLRRAATQMPSPSLIALEYLQEFIYYAYTFYTGLVEEANLACFRGGWVESLGDIARYRMAVTSVVESNVIKTGSLPVNAITRAALSSTHLSVGPSTPDTSALSDKNVSPTPAGSPSPARIDDSPPPSVGYEPQQFGNLANVPSVGIVAARLMVLEPEKERWRQISREWYFKGLALTPGAGKLHHHLGILSRDTDLGEKEELRAVYHFSKSMITIHPFMTSREAILGIWSDSTLTRRQAPDASLTELFVHLQGMIFTNIQLDDFKGMLARFAEKLSIEGGEVSERDWIMMATINIASILEYGRDNATLRRVAGVGGREPISGTSVSPVMTNGSGKVKLMVAKKPDSDDRKMDVDDDQGTFNGLRAMVISHPSPTFSEAASAEPDIPVALKFALQLTFAIFSHTLANPIRPSVRSTGHSVNPYITIMLTFLATILKDKTAERVLSRTIPWEALAAFFTTLSRRVTHREHQRESTVLLSSGTSPLPEDWCMRGLGWGGKRIYERGFWDKATGGEEKNLETEVLDNAESRGEITDGLIEEDEEDQAKPRNQAKPRVDGSPELHGRFVRIARAAFKIAKSVHGFVYIPPTAKEDRGEWKVEGILADKVARWREEDRRDKEEEERRLRGTRWVDDDSMDVDDDEGTGDLSGSSEEDEEDSEEVQTLKARRRYLQSLLQSAPGSPTSPTRRRPRGPSAAKAGLPRLRVLPGYTTLVIDTNILLSSLPMFSSLVESLQWTIVVPLPVIMELDGLSANTGPLGDAAAAANAYITSHVRSHTLSLKIQTSKGNYLPNLNLRTEQVDFYDSGSWERNMDDLILRAAIWQSEHWIDRSGFLITNDEMRDTAGASKVVLCSFDRMLRLKARSREVDAANEQDLASILARRP</sequence>
<dbReference type="PANTHER" id="PTHR15696:SF0">
    <property type="entry name" value="TELOMERASE-BINDING PROTEIN EST1A"/>
    <property type="match status" value="1"/>
</dbReference>
<name>A0A2R6PCB2_9APHY</name>
<reference evidence="3 4" key="1">
    <citation type="submission" date="2018-02" db="EMBL/GenBank/DDBJ databases">
        <title>Genome sequence of the basidiomycete white-rot fungus Phlebia centrifuga.</title>
        <authorList>
            <person name="Granchi Z."/>
            <person name="Peng M."/>
            <person name="de Vries R.P."/>
            <person name="Hilden K."/>
            <person name="Makela M.R."/>
            <person name="Grigoriev I."/>
            <person name="Riley R."/>
        </authorList>
    </citation>
    <scope>NUCLEOTIDE SEQUENCE [LARGE SCALE GENOMIC DNA]</scope>
    <source>
        <strain evidence="3 4">FBCC195</strain>
    </source>
</reference>
<evidence type="ECO:0000256" key="1">
    <source>
        <dbReference type="SAM" id="MobiDB-lite"/>
    </source>
</evidence>
<feature type="domain" description="PIN" evidence="2">
    <location>
        <begin position="1093"/>
        <end position="1242"/>
    </location>
</feature>
<feature type="compositionally biased region" description="Low complexity" evidence="1">
    <location>
        <begin position="144"/>
        <end position="155"/>
    </location>
</feature>
<dbReference type="InterPro" id="IPR002716">
    <property type="entry name" value="PIN_dom"/>
</dbReference>
<dbReference type="Pfam" id="PF10373">
    <property type="entry name" value="EST1_DNA_bind"/>
    <property type="match status" value="1"/>
</dbReference>
<feature type="region of interest" description="Disordered" evidence="1">
    <location>
        <begin position="1"/>
        <end position="24"/>
    </location>
</feature>
<evidence type="ECO:0000313" key="4">
    <source>
        <dbReference type="Proteomes" id="UP000186601"/>
    </source>
</evidence>
<dbReference type="SUPFAM" id="SSF48452">
    <property type="entry name" value="TPR-like"/>
    <property type="match status" value="1"/>
</dbReference>
<proteinExistence type="predicted"/>
<feature type="compositionally biased region" description="Low complexity" evidence="1">
    <location>
        <begin position="196"/>
        <end position="224"/>
    </location>
</feature>
<feature type="region of interest" description="Disordered" evidence="1">
    <location>
        <begin position="1014"/>
        <end position="1082"/>
    </location>
</feature>
<feature type="region of interest" description="Disordered" evidence="1">
    <location>
        <begin position="918"/>
        <end position="943"/>
    </location>
</feature>
<dbReference type="GO" id="GO:0042162">
    <property type="term" value="F:telomeric DNA binding"/>
    <property type="evidence" value="ECO:0007669"/>
    <property type="project" value="TreeGrafter"/>
</dbReference>
<dbReference type="EMBL" id="MLYV02000502">
    <property type="protein sequence ID" value="PSR88891.1"/>
    <property type="molecule type" value="Genomic_DNA"/>
</dbReference>
<dbReference type="PANTHER" id="PTHR15696">
    <property type="entry name" value="SMG-7 SUPPRESSOR WITH MORPHOLOGICAL EFFECT ON GENITALIA PROTEIN 7"/>
    <property type="match status" value="1"/>
</dbReference>
<dbReference type="Gene3D" id="3.40.50.1010">
    <property type="entry name" value="5'-nuclease"/>
    <property type="match status" value="1"/>
</dbReference>
<dbReference type="GO" id="GO:0004540">
    <property type="term" value="F:RNA nuclease activity"/>
    <property type="evidence" value="ECO:0007669"/>
    <property type="project" value="UniProtKB-ARBA"/>
</dbReference>
<accession>A0A2R6PCB2</accession>
<dbReference type="CDD" id="cd09880">
    <property type="entry name" value="PIN_Smg5-6-like"/>
    <property type="match status" value="1"/>
</dbReference>
<dbReference type="InterPro" id="IPR011990">
    <property type="entry name" value="TPR-like_helical_dom_sf"/>
</dbReference>
<dbReference type="GO" id="GO:0070034">
    <property type="term" value="F:telomerase RNA binding"/>
    <property type="evidence" value="ECO:0007669"/>
    <property type="project" value="TreeGrafter"/>
</dbReference>
<dbReference type="AlphaFoldDB" id="A0A2R6PCB2"/>